<dbReference type="EMBL" id="JBHUFC010000002">
    <property type="protein sequence ID" value="MFD1787015.1"/>
    <property type="molecule type" value="Genomic_DNA"/>
</dbReference>
<accession>A0ABW4NCH3</accession>
<dbReference type="Pfam" id="PF07238">
    <property type="entry name" value="PilZ"/>
    <property type="match status" value="2"/>
</dbReference>
<comment type="caution">
    <text evidence="2">The sequence shown here is derived from an EMBL/GenBank/DDBJ whole genome shotgun (WGS) entry which is preliminary data.</text>
</comment>
<dbReference type="Proteomes" id="UP001597283">
    <property type="component" value="Unassembled WGS sequence"/>
</dbReference>
<protein>
    <submittedName>
        <fullName evidence="2">PilZ domain-containing protein</fullName>
    </submittedName>
</protein>
<dbReference type="InterPro" id="IPR009875">
    <property type="entry name" value="PilZ_domain"/>
</dbReference>
<sequence>MSLLRRRRVAATDDDDTRGDHRVPVRIPVTIEKGADCRKAEIVDLTMYGAKIYFADIGPREPLCLNQLLSVRPNGGRSITARLRWMNDRHCGVQFIVPMQAEMVMRFEADSRLWLRSRPSRAQVDLRAEVIVANKRHVFRALDISIGGARLRHYGKLQAGTPLMMSLDGMMPLAGYVRWSDQSEAGMIFNRLLSVESARHIANISDISPIWTREVTERHTAADILS</sequence>
<dbReference type="SUPFAM" id="SSF141371">
    <property type="entry name" value="PilZ domain-like"/>
    <property type="match status" value="2"/>
</dbReference>
<reference evidence="3" key="1">
    <citation type="journal article" date="2019" name="Int. J. Syst. Evol. Microbiol.">
        <title>The Global Catalogue of Microorganisms (GCM) 10K type strain sequencing project: providing services to taxonomists for standard genome sequencing and annotation.</title>
        <authorList>
            <consortium name="The Broad Institute Genomics Platform"/>
            <consortium name="The Broad Institute Genome Sequencing Center for Infectious Disease"/>
            <person name="Wu L."/>
            <person name="Ma J."/>
        </authorList>
    </citation>
    <scope>NUCLEOTIDE SEQUENCE [LARGE SCALE GENOMIC DNA]</scope>
    <source>
        <strain evidence="3">Q85</strain>
    </source>
</reference>
<evidence type="ECO:0000259" key="1">
    <source>
        <dbReference type="Pfam" id="PF07238"/>
    </source>
</evidence>
<organism evidence="2 3">
    <name type="scientific">Sphingomonas floccifaciens</name>
    <dbReference type="NCBI Taxonomy" id="1844115"/>
    <lineage>
        <taxon>Bacteria</taxon>
        <taxon>Pseudomonadati</taxon>
        <taxon>Pseudomonadota</taxon>
        <taxon>Alphaproteobacteria</taxon>
        <taxon>Sphingomonadales</taxon>
        <taxon>Sphingomonadaceae</taxon>
        <taxon>Sphingomonas</taxon>
    </lineage>
</organism>
<evidence type="ECO:0000313" key="2">
    <source>
        <dbReference type="EMBL" id="MFD1787015.1"/>
    </source>
</evidence>
<keyword evidence="3" id="KW-1185">Reference proteome</keyword>
<proteinExistence type="predicted"/>
<feature type="domain" description="PilZ" evidence="1">
    <location>
        <begin position="17"/>
        <end position="103"/>
    </location>
</feature>
<gene>
    <name evidence="2" type="ORF">ACFSC3_05465</name>
</gene>
<evidence type="ECO:0000313" key="3">
    <source>
        <dbReference type="Proteomes" id="UP001597283"/>
    </source>
</evidence>
<dbReference type="Gene3D" id="2.40.10.220">
    <property type="entry name" value="predicted glycosyltransferase like domains"/>
    <property type="match status" value="2"/>
</dbReference>
<feature type="domain" description="PilZ" evidence="1">
    <location>
        <begin position="119"/>
        <end position="203"/>
    </location>
</feature>
<name>A0ABW4NCH3_9SPHN</name>